<feature type="compositionally biased region" description="Basic and acidic residues" evidence="1">
    <location>
        <begin position="111"/>
        <end position="124"/>
    </location>
</feature>
<evidence type="ECO:0000313" key="2">
    <source>
        <dbReference type="EMBL" id="AFZ61287.1"/>
    </source>
</evidence>
<reference evidence="3" key="1">
    <citation type="journal article" date="2013" name="Proc. Natl. Acad. Sci. U.S.A.">
        <title>Improving the coverage of the cyanobacterial phylum using diversity-driven genome sequencing.</title>
        <authorList>
            <person name="Shih P.M."/>
            <person name="Wu D."/>
            <person name="Latifi A."/>
            <person name="Axen S.D."/>
            <person name="Fewer D.P."/>
            <person name="Talla E."/>
            <person name="Calteau A."/>
            <person name="Cai F."/>
            <person name="Tandeau de Marsac N."/>
            <person name="Rippka R."/>
            <person name="Herdman M."/>
            <person name="Sivonen K."/>
            <person name="Coursin T."/>
            <person name="Laurent T."/>
            <person name="Goodwin L."/>
            <person name="Nolan M."/>
            <person name="Davenport K.W."/>
            <person name="Han C.S."/>
            <person name="Rubin E.M."/>
            <person name="Eisen J.A."/>
            <person name="Woyke T."/>
            <person name="Gugger M."/>
            <person name="Kerfeld C.A."/>
        </authorList>
    </citation>
    <scope>NUCLEOTIDE SEQUENCE [LARGE SCALE GENOMIC DNA]</scope>
    <source>
        <strain evidence="3">ATCC 27899 / PCC 7122</strain>
    </source>
</reference>
<dbReference type="SUPFAM" id="SSF47413">
    <property type="entry name" value="lambda repressor-like DNA-binding domains"/>
    <property type="match status" value="1"/>
</dbReference>
<dbReference type="EMBL" id="CP003662">
    <property type="protein sequence ID" value="AFZ61287.1"/>
    <property type="molecule type" value="Genomic_DNA"/>
</dbReference>
<dbReference type="RefSeq" id="WP_015217756.1">
    <property type="nucleotide sequence ID" value="NC_019773.1"/>
</dbReference>
<name>K9ZRZ2_ANACC</name>
<organism evidence="2 3">
    <name type="scientific">Anabaena cylindrica (strain ATCC 27899 / PCC 7122)</name>
    <dbReference type="NCBI Taxonomy" id="272123"/>
    <lineage>
        <taxon>Bacteria</taxon>
        <taxon>Bacillati</taxon>
        <taxon>Cyanobacteriota</taxon>
        <taxon>Cyanophyceae</taxon>
        <taxon>Nostocales</taxon>
        <taxon>Nostocaceae</taxon>
        <taxon>Anabaena</taxon>
    </lineage>
</organism>
<dbReference type="GO" id="GO:0003677">
    <property type="term" value="F:DNA binding"/>
    <property type="evidence" value="ECO:0007669"/>
    <property type="project" value="InterPro"/>
</dbReference>
<dbReference type="AlphaFoldDB" id="K9ZRZ2"/>
<dbReference type="OrthoDB" id="488023at2"/>
<sequence>MARIHQLFALSMNRYGVKGKELADIVGISPQHITEFRKGRSWVSEDTFESMLEGMDHLSPGSKKYFCELLANQSIARMDNKQLLVDLIDNANADEVEAALLAIGRKWKKEDSSRNTDSTEKRTLTDAIAV</sequence>
<evidence type="ECO:0000256" key="1">
    <source>
        <dbReference type="SAM" id="MobiDB-lite"/>
    </source>
</evidence>
<keyword evidence="3" id="KW-1185">Reference proteome</keyword>
<keyword evidence="2" id="KW-0614">Plasmid</keyword>
<protein>
    <submittedName>
        <fullName evidence="2">Uncharacterized protein</fullName>
    </submittedName>
</protein>
<evidence type="ECO:0000313" key="3">
    <source>
        <dbReference type="Proteomes" id="UP000010474"/>
    </source>
</evidence>
<dbReference type="KEGG" id="acy:Anacy_6009"/>
<accession>K9ZRZ2</accession>
<dbReference type="Proteomes" id="UP000010474">
    <property type="component" value="Plasmid pANACY.03"/>
</dbReference>
<proteinExistence type="predicted"/>
<dbReference type="InterPro" id="IPR001387">
    <property type="entry name" value="Cro/C1-type_HTH"/>
</dbReference>
<dbReference type="CDD" id="cd00093">
    <property type="entry name" value="HTH_XRE"/>
    <property type="match status" value="1"/>
</dbReference>
<dbReference type="InterPro" id="IPR010982">
    <property type="entry name" value="Lambda_DNA-bd_dom_sf"/>
</dbReference>
<geneLocation type="plasmid" evidence="2 3">
    <name>pANACY.03</name>
</geneLocation>
<dbReference type="HOGENOM" id="CLU_1968270_0_0_3"/>
<gene>
    <name evidence="2" type="ordered locus">Anacy_6009</name>
</gene>
<feature type="region of interest" description="Disordered" evidence="1">
    <location>
        <begin position="111"/>
        <end position="130"/>
    </location>
</feature>
<dbReference type="PATRIC" id="fig|272123.3.peg.6524"/>